<sequence length="229" mass="26033">MASKTYPGRCLISKNDTTKRKAKTEILRALKEERAEEKTPQSWLVLFNGSGMPEFWIYLLVDKKATLEDVDRKLRDVWLECCGHLSSFTIAGREYESNPEGSYHEDAKGMDIRVDKIFCENLTGEHIYDYGSSTYLDFKVISKLPYSTKKGYDVEIVARNKMPEAVCSVCGKEATIICLECMYDGSDEYLFCDECYEDHECDEGMQLPVVNSPRCGVCGYEGGLDDDMC</sequence>
<dbReference type="RefSeq" id="WP_004076223.1">
    <property type="nucleotide sequence ID" value="NZ_CM001436.1"/>
</dbReference>
<dbReference type="InterPro" id="IPR024047">
    <property type="entry name" value="MM3350-like_sf"/>
</dbReference>
<dbReference type="HOGENOM" id="CLU_1253548_0_0_2"/>
<dbReference type="AlphaFoldDB" id="H1Z1Q7"/>
<dbReference type="Proteomes" id="UP000005741">
    <property type="component" value="Chromosome"/>
</dbReference>
<dbReference type="STRING" id="937775.Metlim_0444"/>
<name>H1Z1Q7_9EURY</name>
<reference evidence="1 2" key="1">
    <citation type="submission" date="2011-10" db="EMBL/GenBank/DDBJ databases">
        <title>The Improved High-Quality Draft genome of Methanoplanus limicola DSM 2279.</title>
        <authorList>
            <consortium name="US DOE Joint Genome Institute (JGI-PGF)"/>
            <person name="Lucas S."/>
            <person name="Copeland A."/>
            <person name="Lapidus A."/>
            <person name="Glavina del Rio T."/>
            <person name="Dalin E."/>
            <person name="Tice H."/>
            <person name="Bruce D."/>
            <person name="Goodwin L."/>
            <person name="Pitluck S."/>
            <person name="Peters L."/>
            <person name="Mikhailova N."/>
            <person name="Lu M."/>
            <person name="Kyrpides N."/>
            <person name="Mavromatis K."/>
            <person name="Ivanova N."/>
            <person name="Markowitz V."/>
            <person name="Cheng J.-F."/>
            <person name="Hugenholtz P."/>
            <person name="Woyke T."/>
            <person name="Wu D."/>
            <person name="Wirth R."/>
            <person name="Brambilla E.-M."/>
            <person name="Klenk H.-P."/>
            <person name="Eisen J.A."/>
        </authorList>
    </citation>
    <scope>NUCLEOTIDE SEQUENCE [LARGE SCALE GENOMIC DNA]</scope>
    <source>
        <strain evidence="1 2">DSM 2279</strain>
    </source>
</reference>
<protein>
    <submittedName>
        <fullName evidence="1">Uncharacterized protein</fullName>
    </submittedName>
</protein>
<organism evidence="1 2">
    <name type="scientific">Methanoplanus limicola DSM 2279</name>
    <dbReference type="NCBI Taxonomy" id="937775"/>
    <lineage>
        <taxon>Archaea</taxon>
        <taxon>Methanobacteriati</taxon>
        <taxon>Methanobacteriota</taxon>
        <taxon>Stenosarchaea group</taxon>
        <taxon>Methanomicrobia</taxon>
        <taxon>Methanomicrobiales</taxon>
        <taxon>Methanomicrobiaceae</taxon>
        <taxon>Methanoplanus</taxon>
    </lineage>
</organism>
<dbReference type="InParanoid" id="H1Z1Q7"/>
<gene>
    <name evidence="1" type="ORF">Metlim_0444</name>
</gene>
<dbReference type="EMBL" id="CM001436">
    <property type="protein sequence ID" value="EHQ34583.1"/>
    <property type="molecule type" value="Genomic_DNA"/>
</dbReference>
<proteinExistence type="predicted"/>
<evidence type="ECO:0000313" key="2">
    <source>
        <dbReference type="Proteomes" id="UP000005741"/>
    </source>
</evidence>
<dbReference type="OrthoDB" id="117055at2157"/>
<keyword evidence="2" id="KW-1185">Reference proteome</keyword>
<dbReference type="PATRIC" id="fig|937775.9.peg.522"/>
<dbReference type="SUPFAM" id="SSF159941">
    <property type="entry name" value="MM3350-like"/>
    <property type="match status" value="1"/>
</dbReference>
<accession>H1Z1Q7</accession>
<evidence type="ECO:0000313" key="1">
    <source>
        <dbReference type="EMBL" id="EHQ34583.1"/>
    </source>
</evidence>